<evidence type="ECO:0000259" key="3">
    <source>
        <dbReference type="Pfam" id="PF00857"/>
    </source>
</evidence>
<evidence type="ECO:0000313" key="5">
    <source>
        <dbReference type="Proteomes" id="UP000076842"/>
    </source>
</evidence>
<evidence type="ECO:0000256" key="2">
    <source>
        <dbReference type="ARBA" id="ARBA00022801"/>
    </source>
</evidence>
<dbReference type="CDD" id="cd00431">
    <property type="entry name" value="cysteine_hydrolases"/>
    <property type="match status" value="1"/>
</dbReference>
<dbReference type="SUPFAM" id="SSF52499">
    <property type="entry name" value="Isochorismatase-like hydrolases"/>
    <property type="match status" value="1"/>
</dbReference>
<dbReference type="InterPro" id="IPR050272">
    <property type="entry name" value="Isochorismatase-like_hydrls"/>
</dbReference>
<gene>
    <name evidence="4" type="ORF">CALCODRAFT_518720</name>
</gene>
<dbReference type="Pfam" id="PF00857">
    <property type="entry name" value="Isochorismatase"/>
    <property type="match status" value="1"/>
</dbReference>
<dbReference type="PANTHER" id="PTHR43540:SF1">
    <property type="entry name" value="ISOCHORISMATASE HYDROLASE"/>
    <property type="match status" value="1"/>
</dbReference>
<dbReference type="Gene3D" id="3.40.50.850">
    <property type="entry name" value="Isochorismatase-like"/>
    <property type="match status" value="1"/>
</dbReference>
<organism evidence="4 5">
    <name type="scientific">Calocera cornea HHB12733</name>
    <dbReference type="NCBI Taxonomy" id="1353952"/>
    <lineage>
        <taxon>Eukaryota</taxon>
        <taxon>Fungi</taxon>
        <taxon>Dikarya</taxon>
        <taxon>Basidiomycota</taxon>
        <taxon>Agaricomycotina</taxon>
        <taxon>Dacrymycetes</taxon>
        <taxon>Dacrymycetales</taxon>
        <taxon>Dacrymycetaceae</taxon>
        <taxon>Calocera</taxon>
    </lineage>
</organism>
<accession>A0A165ESM2</accession>
<evidence type="ECO:0000313" key="4">
    <source>
        <dbReference type="EMBL" id="KZT55450.1"/>
    </source>
</evidence>
<dbReference type="Proteomes" id="UP000076842">
    <property type="component" value="Unassembled WGS sequence"/>
</dbReference>
<keyword evidence="5" id="KW-1185">Reference proteome</keyword>
<dbReference type="InterPro" id="IPR000868">
    <property type="entry name" value="Isochorismatase-like_dom"/>
</dbReference>
<keyword evidence="2 4" id="KW-0378">Hydrolase</keyword>
<reference evidence="4 5" key="1">
    <citation type="journal article" date="2016" name="Mol. Biol. Evol.">
        <title>Comparative Genomics of Early-Diverging Mushroom-Forming Fungi Provides Insights into the Origins of Lignocellulose Decay Capabilities.</title>
        <authorList>
            <person name="Nagy L.G."/>
            <person name="Riley R."/>
            <person name="Tritt A."/>
            <person name="Adam C."/>
            <person name="Daum C."/>
            <person name="Floudas D."/>
            <person name="Sun H."/>
            <person name="Yadav J.S."/>
            <person name="Pangilinan J."/>
            <person name="Larsson K.H."/>
            <person name="Matsuura K."/>
            <person name="Barry K."/>
            <person name="Labutti K."/>
            <person name="Kuo R."/>
            <person name="Ohm R.A."/>
            <person name="Bhattacharya S.S."/>
            <person name="Shirouzu T."/>
            <person name="Yoshinaga Y."/>
            <person name="Martin F.M."/>
            <person name="Grigoriev I.V."/>
            <person name="Hibbett D.S."/>
        </authorList>
    </citation>
    <scope>NUCLEOTIDE SEQUENCE [LARGE SCALE GENOMIC DNA]</scope>
    <source>
        <strain evidence="4 5">HHB12733</strain>
    </source>
</reference>
<dbReference type="OrthoDB" id="1739143at2759"/>
<dbReference type="PANTHER" id="PTHR43540">
    <property type="entry name" value="PEROXYUREIDOACRYLATE/UREIDOACRYLATE AMIDOHYDROLASE-RELATED"/>
    <property type="match status" value="1"/>
</dbReference>
<evidence type="ECO:0000256" key="1">
    <source>
        <dbReference type="ARBA" id="ARBA00006336"/>
    </source>
</evidence>
<protein>
    <submittedName>
        <fullName evidence="4">Isochorismatase hydrolase</fullName>
    </submittedName>
</protein>
<dbReference type="InterPro" id="IPR036380">
    <property type="entry name" value="Isochorismatase-like_sf"/>
</dbReference>
<proteinExistence type="inferred from homology"/>
<name>A0A165ESM2_9BASI</name>
<dbReference type="GO" id="GO:0016787">
    <property type="term" value="F:hydrolase activity"/>
    <property type="evidence" value="ECO:0007669"/>
    <property type="project" value="UniProtKB-KW"/>
</dbReference>
<dbReference type="InParanoid" id="A0A165ESM2"/>
<dbReference type="EMBL" id="KV423994">
    <property type="protein sequence ID" value="KZT55450.1"/>
    <property type="molecule type" value="Genomic_DNA"/>
</dbReference>
<dbReference type="AlphaFoldDB" id="A0A165ESM2"/>
<comment type="similarity">
    <text evidence="1">Belongs to the isochorismatase family.</text>
</comment>
<sequence>MTPTVLFVCDFQALIRTYVDTAWFDAAAFAAGDVLARARELGPEKVKIIHVMAGGAVRKDHSQYSVRKDSGLAKFMETFPATVDTPGIVDNVAPLPDEQILARPRASIFHDTPLNAQLRALGATKLIFCGVATSGVVLSSARSAVDADYEVFVVGEACADISRSLHDELVKWWEGPWEGAKLMSVEEAKAALEGVGA</sequence>
<feature type="domain" description="Isochorismatase-like" evidence="3">
    <location>
        <begin position="4"/>
        <end position="184"/>
    </location>
</feature>